<evidence type="ECO:0000256" key="5">
    <source>
        <dbReference type="SAM" id="MobiDB-lite"/>
    </source>
</evidence>
<evidence type="ECO:0000256" key="3">
    <source>
        <dbReference type="ARBA" id="ARBA00022833"/>
    </source>
</evidence>
<keyword evidence="3" id="KW-0862">Zinc</keyword>
<accession>A0A7S3P6C0</accession>
<dbReference type="InterPro" id="IPR027370">
    <property type="entry name" value="Znf-RING_euk"/>
</dbReference>
<dbReference type="Gene3D" id="3.30.40.10">
    <property type="entry name" value="Zinc/RING finger domain, C3HC4 (zinc finger)"/>
    <property type="match status" value="1"/>
</dbReference>
<proteinExistence type="predicted"/>
<feature type="domain" description="RING-type" evidence="6">
    <location>
        <begin position="44"/>
        <end position="106"/>
    </location>
</feature>
<evidence type="ECO:0000313" key="7">
    <source>
        <dbReference type="EMBL" id="CAE0406599.1"/>
    </source>
</evidence>
<protein>
    <recommendedName>
        <fullName evidence="6">RING-type domain-containing protein</fullName>
    </recommendedName>
</protein>
<dbReference type="InterPro" id="IPR001841">
    <property type="entry name" value="Znf_RING"/>
</dbReference>
<keyword evidence="2 4" id="KW-0863">Zinc-finger</keyword>
<dbReference type="SUPFAM" id="SSF57850">
    <property type="entry name" value="RING/U-box"/>
    <property type="match status" value="1"/>
</dbReference>
<keyword evidence="1" id="KW-0479">Metal-binding</keyword>
<dbReference type="GO" id="GO:0008270">
    <property type="term" value="F:zinc ion binding"/>
    <property type="evidence" value="ECO:0007669"/>
    <property type="project" value="UniProtKB-KW"/>
</dbReference>
<evidence type="ECO:0000256" key="4">
    <source>
        <dbReference type="PROSITE-ProRule" id="PRU00175"/>
    </source>
</evidence>
<dbReference type="Pfam" id="PF13445">
    <property type="entry name" value="zf-RING_UBOX"/>
    <property type="match status" value="1"/>
</dbReference>
<dbReference type="PROSITE" id="PS50089">
    <property type="entry name" value="ZF_RING_2"/>
    <property type="match status" value="1"/>
</dbReference>
<evidence type="ECO:0000256" key="2">
    <source>
        <dbReference type="ARBA" id="ARBA00022771"/>
    </source>
</evidence>
<evidence type="ECO:0000259" key="6">
    <source>
        <dbReference type="PROSITE" id="PS50089"/>
    </source>
</evidence>
<name>A0A7S3P6C0_9STRA</name>
<feature type="region of interest" description="Disordered" evidence="5">
    <location>
        <begin position="16"/>
        <end position="38"/>
    </location>
</feature>
<dbReference type="EMBL" id="HBIM01005221">
    <property type="protein sequence ID" value="CAE0406599.1"/>
    <property type="molecule type" value="Transcribed_RNA"/>
</dbReference>
<gene>
    <name evidence="7" type="ORF">ACOF00016_LOCUS4457</name>
</gene>
<reference evidence="7" key="1">
    <citation type="submission" date="2021-01" db="EMBL/GenBank/DDBJ databases">
        <authorList>
            <person name="Corre E."/>
            <person name="Pelletier E."/>
            <person name="Niang G."/>
            <person name="Scheremetjew M."/>
            <person name="Finn R."/>
            <person name="Kale V."/>
            <person name="Holt S."/>
            <person name="Cochrane G."/>
            <person name="Meng A."/>
            <person name="Brown T."/>
            <person name="Cohen L."/>
        </authorList>
    </citation>
    <scope>NUCLEOTIDE SEQUENCE</scope>
    <source>
        <strain evidence="7">CCMP127</strain>
    </source>
</reference>
<dbReference type="AlphaFoldDB" id="A0A7S3P6C0"/>
<dbReference type="InterPro" id="IPR013083">
    <property type="entry name" value="Znf_RING/FYVE/PHD"/>
</dbReference>
<sequence length="491" mass="54290">MATTSRTSFTPSLTLVGSIDEENSMEDDHTSSSFLSSPEDLPDCPICLDEMKEADLRHPLQCSNHCGYNFCRSCIQSLISSSQDDYVEASDGSKQVKVFLHCPNCRADLSSSIRDTVLLRKAAEADEKKRQKELRDSTRGMKEALNDVLVKEALEEAKLRETQFFGYHTSSSTESDYSDESDEGWGFEADLENGVHQSFRCPHRESFRDDNTKRILLVDATLLGGLAGLMTEHQQEKVTDLFTSGDPDQLVEGAELLRCISQEFNPNPAKSRKRSMSKRGSVYRLIADVQQAHKRAENNNLNPAAGAPPVRSKLLRRQMEVELRQQAEYIGTHPLPVRMPKSVELALDGNNNNNNNSCDNILTFVDDVWDGTIDCFNKLTIGFDGKVHKNAQPKHHKGVRNILGYDGPVRIDVNGSHRVVVSSVKADCGRQGILKGDVLTHVNGELWSGTAAKLQDLIKSASGGRGAATIRLSFNCGPSVAEALKRRSLVP</sequence>
<dbReference type="SMART" id="SM00184">
    <property type="entry name" value="RING"/>
    <property type="match status" value="1"/>
</dbReference>
<organism evidence="7">
    <name type="scientific">Amphora coffeiformis</name>
    <dbReference type="NCBI Taxonomy" id="265554"/>
    <lineage>
        <taxon>Eukaryota</taxon>
        <taxon>Sar</taxon>
        <taxon>Stramenopiles</taxon>
        <taxon>Ochrophyta</taxon>
        <taxon>Bacillariophyta</taxon>
        <taxon>Bacillariophyceae</taxon>
        <taxon>Bacillariophycidae</taxon>
        <taxon>Thalassiophysales</taxon>
        <taxon>Catenulaceae</taxon>
        <taxon>Amphora</taxon>
    </lineage>
</organism>
<evidence type="ECO:0000256" key="1">
    <source>
        <dbReference type="ARBA" id="ARBA00022723"/>
    </source>
</evidence>